<keyword evidence="2" id="KW-0813">Transport</keyword>
<evidence type="ECO:0000256" key="2">
    <source>
        <dbReference type="ARBA" id="ARBA00022448"/>
    </source>
</evidence>
<proteinExistence type="inferred from homology"/>
<gene>
    <name evidence="6" type="primary">ecsA_1</name>
    <name evidence="6" type="ORF">NCTC11087_00943</name>
</gene>
<dbReference type="Proteomes" id="UP000255523">
    <property type="component" value="Unassembled WGS sequence"/>
</dbReference>
<dbReference type="InterPro" id="IPR003439">
    <property type="entry name" value="ABC_transporter-like_ATP-bd"/>
</dbReference>
<sequence>MIEIQHLTKDFGNHKGIFDVDFSIQRGETTGFIGANGAGKTTTIRHLMGFLHPDRGQALIDGENCFQNAEHIQSKIGYLPGEIRFMNAMSGQSFIEFMAQMKGVTDLKRANELIHYFELDTKVDIKKMSKGMKQKLGLVLAFMQDAPILILDEPTSGLDPLMQKKFVEWIQNEKKRGKTILMSSHLFEEIEHTCNHIVLIKEGKILVNTSMEEMQKKRNTYYEICFSSHKDALAFHQKYKKSNLQDHQVVLLWNQDIQTLLKELSNYKLNNLHVYDQSLEDFFLSYYQGEAI</sequence>
<dbReference type="GO" id="GO:0005524">
    <property type="term" value="F:ATP binding"/>
    <property type="evidence" value="ECO:0007669"/>
    <property type="project" value="UniProtKB-KW"/>
</dbReference>
<dbReference type="CDD" id="cd03230">
    <property type="entry name" value="ABC_DR_subfamily_A"/>
    <property type="match status" value="1"/>
</dbReference>
<dbReference type="RefSeq" id="WP_022789235.1">
    <property type="nucleotide sequence ID" value="NZ_CAUWMU010000054.1"/>
</dbReference>
<dbReference type="AlphaFoldDB" id="A0A380LJR4"/>
<dbReference type="PANTHER" id="PTHR43335">
    <property type="entry name" value="ABC TRANSPORTER, ATP-BINDING PROTEIN"/>
    <property type="match status" value="1"/>
</dbReference>
<dbReference type="OrthoDB" id="9804819at2"/>
<keyword evidence="4" id="KW-0067">ATP-binding</keyword>
<accession>A0A380LJR4</accession>
<evidence type="ECO:0000256" key="1">
    <source>
        <dbReference type="ARBA" id="ARBA00005417"/>
    </source>
</evidence>
<keyword evidence="7" id="KW-1185">Reference proteome</keyword>
<evidence type="ECO:0000259" key="5">
    <source>
        <dbReference type="PROSITE" id="PS50893"/>
    </source>
</evidence>
<dbReference type="PANTHER" id="PTHR43335:SF4">
    <property type="entry name" value="ABC TRANSPORTER, ATP-BINDING PROTEIN"/>
    <property type="match status" value="1"/>
</dbReference>
<dbReference type="GO" id="GO:0016887">
    <property type="term" value="F:ATP hydrolysis activity"/>
    <property type="evidence" value="ECO:0007669"/>
    <property type="project" value="InterPro"/>
</dbReference>
<evidence type="ECO:0000313" key="6">
    <source>
        <dbReference type="EMBL" id="SUO04058.1"/>
    </source>
</evidence>
<comment type="similarity">
    <text evidence="1">Belongs to the ABC transporter superfamily.</text>
</comment>
<dbReference type="InterPro" id="IPR017871">
    <property type="entry name" value="ABC_transporter-like_CS"/>
</dbReference>
<evidence type="ECO:0000256" key="4">
    <source>
        <dbReference type="ARBA" id="ARBA00022840"/>
    </source>
</evidence>
<dbReference type="EMBL" id="UHFX01000003">
    <property type="protein sequence ID" value="SUO04058.1"/>
    <property type="molecule type" value="Genomic_DNA"/>
</dbReference>
<dbReference type="PROSITE" id="PS00211">
    <property type="entry name" value="ABC_TRANSPORTER_1"/>
    <property type="match status" value="1"/>
</dbReference>
<evidence type="ECO:0000313" key="7">
    <source>
        <dbReference type="Proteomes" id="UP000255523"/>
    </source>
</evidence>
<name>A0A380LJR4_9FIRM</name>
<dbReference type="InterPro" id="IPR027417">
    <property type="entry name" value="P-loop_NTPase"/>
</dbReference>
<dbReference type="PROSITE" id="PS50893">
    <property type="entry name" value="ABC_TRANSPORTER_2"/>
    <property type="match status" value="1"/>
</dbReference>
<organism evidence="6 7">
    <name type="scientific">Faecalicoccus pleomorphus</name>
    <dbReference type="NCBI Taxonomy" id="1323"/>
    <lineage>
        <taxon>Bacteria</taxon>
        <taxon>Bacillati</taxon>
        <taxon>Bacillota</taxon>
        <taxon>Erysipelotrichia</taxon>
        <taxon>Erysipelotrichales</taxon>
        <taxon>Erysipelotrichaceae</taxon>
        <taxon>Faecalicoccus</taxon>
    </lineage>
</organism>
<dbReference type="InterPro" id="IPR003593">
    <property type="entry name" value="AAA+_ATPase"/>
</dbReference>
<dbReference type="SMART" id="SM00382">
    <property type="entry name" value="AAA"/>
    <property type="match status" value="1"/>
</dbReference>
<protein>
    <submittedName>
        <fullName evidence="6">Multidrug ABC transporter ATPase</fullName>
    </submittedName>
</protein>
<dbReference type="Pfam" id="PF00005">
    <property type="entry name" value="ABC_tran"/>
    <property type="match status" value="1"/>
</dbReference>
<dbReference type="Gene3D" id="3.40.50.300">
    <property type="entry name" value="P-loop containing nucleotide triphosphate hydrolases"/>
    <property type="match status" value="1"/>
</dbReference>
<keyword evidence="3" id="KW-0547">Nucleotide-binding</keyword>
<dbReference type="GeneID" id="77461916"/>
<feature type="domain" description="ABC transporter" evidence="5">
    <location>
        <begin position="2"/>
        <end position="227"/>
    </location>
</feature>
<evidence type="ECO:0000256" key="3">
    <source>
        <dbReference type="ARBA" id="ARBA00022741"/>
    </source>
</evidence>
<dbReference type="SUPFAM" id="SSF52540">
    <property type="entry name" value="P-loop containing nucleoside triphosphate hydrolases"/>
    <property type="match status" value="1"/>
</dbReference>
<reference evidence="6 7" key="1">
    <citation type="submission" date="2018-06" db="EMBL/GenBank/DDBJ databases">
        <authorList>
            <consortium name="Pathogen Informatics"/>
            <person name="Doyle S."/>
        </authorList>
    </citation>
    <scope>NUCLEOTIDE SEQUENCE [LARGE SCALE GENOMIC DNA]</scope>
    <source>
        <strain evidence="6 7">NCTC11087</strain>
    </source>
</reference>